<evidence type="ECO:0000256" key="7">
    <source>
        <dbReference type="ARBA" id="ARBA00047899"/>
    </source>
</evidence>
<dbReference type="GO" id="GO:0006325">
    <property type="term" value="P:chromatin organization"/>
    <property type="evidence" value="ECO:0007669"/>
    <property type="project" value="UniProtKB-ARBA"/>
</dbReference>
<dbReference type="InterPro" id="IPR017441">
    <property type="entry name" value="Protein_kinase_ATP_BS"/>
</dbReference>
<comment type="similarity">
    <text evidence="14">Belongs to the protein kinase superfamily. Ser/Thr protein kinase family. Aurora subfamily.</text>
</comment>
<evidence type="ECO:0000256" key="13">
    <source>
        <dbReference type="RuleBase" id="RU000304"/>
    </source>
</evidence>
<keyword evidence="3 14" id="KW-0808">Transferase</keyword>
<evidence type="ECO:0000256" key="8">
    <source>
        <dbReference type="ARBA" id="ARBA00048679"/>
    </source>
</evidence>
<evidence type="ECO:0000256" key="9">
    <source>
        <dbReference type="PIRSR" id="PIRSR630616-1"/>
    </source>
</evidence>
<feature type="active site" description="Proton acceptor" evidence="9">
    <location>
        <position position="148"/>
    </location>
</feature>
<proteinExistence type="inferred from homology"/>
<organism evidence="16 17">
    <name type="scientific">Dermatophagoides pteronyssinus</name>
    <name type="common">European house dust mite</name>
    <dbReference type="NCBI Taxonomy" id="6956"/>
    <lineage>
        <taxon>Eukaryota</taxon>
        <taxon>Metazoa</taxon>
        <taxon>Ecdysozoa</taxon>
        <taxon>Arthropoda</taxon>
        <taxon>Chelicerata</taxon>
        <taxon>Arachnida</taxon>
        <taxon>Acari</taxon>
        <taxon>Acariformes</taxon>
        <taxon>Sarcoptiformes</taxon>
        <taxon>Astigmata</taxon>
        <taxon>Psoroptidia</taxon>
        <taxon>Analgoidea</taxon>
        <taxon>Pyroglyphidae</taxon>
        <taxon>Dermatophagoidinae</taxon>
        <taxon>Dermatophagoides</taxon>
    </lineage>
</organism>
<dbReference type="OrthoDB" id="377346at2759"/>
<gene>
    <name evidence="17" type="primary">LOC113793805</name>
</gene>
<protein>
    <recommendedName>
        <fullName evidence="14">Aurora kinase</fullName>
        <ecNumber evidence="14">2.7.11.1</ecNumber>
    </recommendedName>
</protein>
<keyword evidence="2 13" id="KW-0723">Serine/threonine-protein kinase</keyword>
<dbReference type="PROSITE" id="PS00108">
    <property type="entry name" value="PROTEIN_KINASE_ST"/>
    <property type="match status" value="1"/>
</dbReference>
<evidence type="ECO:0000259" key="15">
    <source>
        <dbReference type="PROSITE" id="PS50011"/>
    </source>
</evidence>
<dbReference type="GO" id="GO:0032506">
    <property type="term" value="P:cytokinetic process"/>
    <property type="evidence" value="ECO:0007669"/>
    <property type="project" value="UniProtKB-ARBA"/>
</dbReference>
<evidence type="ECO:0000256" key="10">
    <source>
        <dbReference type="PIRSR" id="PIRSR630616-2"/>
    </source>
</evidence>
<feature type="cross-link" description="Glycyl lysine isopeptide (Lys-Gly) (interchain with G-Cter in SUMO2)" evidence="11">
    <location>
        <position position="150"/>
    </location>
</feature>
<reference evidence="17" key="1">
    <citation type="submission" date="2025-08" db="UniProtKB">
        <authorList>
            <consortium name="RefSeq"/>
        </authorList>
    </citation>
    <scope>IDENTIFICATION</scope>
    <source>
        <strain evidence="17">Airmid</strain>
    </source>
</reference>
<keyword evidence="5 14" id="KW-0418">Kinase</keyword>
<keyword evidence="4 10" id="KW-0547">Nucleotide-binding</keyword>
<dbReference type="PROSITE" id="PS50011">
    <property type="entry name" value="PROTEIN_KINASE_DOM"/>
    <property type="match status" value="1"/>
</dbReference>
<dbReference type="Pfam" id="PF00069">
    <property type="entry name" value="Pkinase"/>
    <property type="match status" value="1"/>
</dbReference>
<dbReference type="GO" id="GO:0030261">
    <property type="term" value="P:chromosome condensation"/>
    <property type="evidence" value="ECO:0007669"/>
    <property type="project" value="UniProtKB-ARBA"/>
</dbReference>
<dbReference type="GO" id="GO:0005524">
    <property type="term" value="F:ATP binding"/>
    <property type="evidence" value="ECO:0007669"/>
    <property type="project" value="UniProtKB-UniRule"/>
</dbReference>
<dbReference type="InterPro" id="IPR008271">
    <property type="entry name" value="Ser/Thr_kinase_AS"/>
</dbReference>
<feature type="binding site" evidence="10 12">
    <location>
        <position position="54"/>
    </location>
    <ligand>
        <name>ATP</name>
        <dbReference type="ChEBI" id="CHEBI:30616"/>
    </ligand>
</feature>
<dbReference type="EC" id="2.7.11.1" evidence="14"/>
<dbReference type="GO" id="GO:0030496">
    <property type="term" value="C:midbody"/>
    <property type="evidence" value="ECO:0007669"/>
    <property type="project" value="UniProtKB-SubCell"/>
</dbReference>
<dbReference type="FunFam" id="1.10.510.10:FF:000235">
    <property type="entry name" value="Serine/threonine-protein kinase ark1"/>
    <property type="match status" value="1"/>
</dbReference>
<dbReference type="OMA" id="YVDHWCL"/>
<dbReference type="CDD" id="cd14007">
    <property type="entry name" value="STKc_Aurora"/>
    <property type="match status" value="1"/>
</dbReference>
<feature type="binding site" evidence="10">
    <location>
        <position position="35"/>
    </location>
    <ligand>
        <name>ATP</name>
        <dbReference type="ChEBI" id="CHEBI:30616"/>
    </ligand>
</feature>
<dbReference type="PANTHER" id="PTHR24350">
    <property type="entry name" value="SERINE/THREONINE-PROTEIN KINASE IAL-RELATED"/>
    <property type="match status" value="1"/>
</dbReference>
<comment type="subcellular location">
    <subcellularLocation>
        <location evidence="1">Midbody</location>
    </subcellularLocation>
</comment>
<dbReference type="AlphaFoldDB" id="A0A6P6Y2F5"/>
<evidence type="ECO:0000256" key="1">
    <source>
        <dbReference type="ARBA" id="ARBA00004214"/>
    </source>
</evidence>
<feature type="binding site" evidence="10">
    <location>
        <begin position="103"/>
        <end position="105"/>
    </location>
    <ligand>
        <name>ATP</name>
        <dbReference type="ChEBI" id="CHEBI:30616"/>
    </ligand>
</feature>
<dbReference type="Gene3D" id="1.10.510.10">
    <property type="entry name" value="Transferase(Phosphotransferase) domain 1"/>
    <property type="match status" value="1"/>
</dbReference>
<name>A0A6P6Y2F5_DERPT</name>
<evidence type="ECO:0000256" key="14">
    <source>
        <dbReference type="RuleBase" id="RU367134"/>
    </source>
</evidence>
<dbReference type="Proteomes" id="UP000515146">
    <property type="component" value="Unplaced"/>
</dbReference>
<dbReference type="InterPro" id="IPR030616">
    <property type="entry name" value="Aur-like"/>
</dbReference>
<sequence length="298" mass="35522">MSSIKPTTNKGDVYNHQSKLTLDDYEIGKPLGRGKFGRVYLARTRKEHFIVALKTLFKEQLLKDNMSHQLRREIEIQMRLRHPNILRLYDYFYDEQRIFLVLEYAPRGELYERLKRAGRFDDQKSATYILQMITALKFCHKNKVIHRDIKPENILLGYHGELKISDFGWSVHTLSQRRQTMCGTIDYLPPEIVQRHSYDHNVDIWCLGVLTYEFLCGRPPFESNDQQKTYERITTLQFTFPEYMGDLAKDFISKLLVLQPKKRMQLKEAAEHDWIKRFAITENDTNYRCTNCNCVKYF</sequence>
<evidence type="ECO:0000256" key="4">
    <source>
        <dbReference type="ARBA" id="ARBA00022741"/>
    </source>
</evidence>
<evidence type="ECO:0000313" key="17">
    <source>
        <dbReference type="RefSeq" id="XP_027199677.1"/>
    </source>
</evidence>
<dbReference type="GeneID" id="113793805"/>
<evidence type="ECO:0000256" key="5">
    <source>
        <dbReference type="ARBA" id="ARBA00022777"/>
    </source>
</evidence>
<evidence type="ECO:0000256" key="6">
    <source>
        <dbReference type="ARBA" id="ARBA00022840"/>
    </source>
</evidence>
<dbReference type="FunFam" id="3.30.200.20:FF:000042">
    <property type="entry name" value="Aurora kinase A"/>
    <property type="match status" value="1"/>
</dbReference>
<dbReference type="PROSITE" id="PS00107">
    <property type="entry name" value="PROTEIN_KINASE_ATP"/>
    <property type="match status" value="1"/>
</dbReference>
<dbReference type="RefSeq" id="XP_027199677.1">
    <property type="nucleotide sequence ID" value="XM_027343876.1"/>
</dbReference>
<feature type="binding site" evidence="10">
    <location>
        <position position="166"/>
    </location>
    <ligand>
        <name>ATP</name>
        <dbReference type="ChEBI" id="CHEBI:30616"/>
    </ligand>
</feature>
<feature type="domain" description="Protein kinase" evidence="15">
    <location>
        <begin position="25"/>
        <end position="275"/>
    </location>
</feature>
<evidence type="ECO:0000313" key="16">
    <source>
        <dbReference type="Proteomes" id="UP000515146"/>
    </source>
</evidence>
<evidence type="ECO:0000256" key="11">
    <source>
        <dbReference type="PIRSR" id="PIRSR630616-3"/>
    </source>
</evidence>
<dbReference type="InterPro" id="IPR011009">
    <property type="entry name" value="Kinase-like_dom_sf"/>
</dbReference>
<feature type="binding site" evidence="10">
    <location>
        <begin position="152"/>
        <end position="153"/>
    </location>
    <ligand>
        <name>ATP</name>
        <dbReference type="ChEBI" id="CHEBI:30616"/>
    </ligand>
</feature>
<keyword evidence="6 10" id="KW-0067">ATP-binding</keyword>
<dbReference type="InParanoid" id="A0A6P6Y2F5"/>
<dbReference type="KEGG" id="dpte:113793805"/>
<comment type="catalytic activity">
    <reaction evidence="7 14">
        <text>L-threonyl-[protein] + ATP = O-phospho-L-threonyl-[protein] + ADP + H(+)</text>
        <dbReference type="Rhea" id="RHEA:46608"/>
        <dbReference type="Rhea" id="RHEA-COMP:11060"/>
        <dbReference type="Rhea" id="RHEA-COMP:11605"/>
        <dbReference type="ChEBI" id="CHEBI:15378"/>
        <dbReference type="ChEBI" id="CHEBI:30013"/>
        <dbReference type="ChEBI" id="CHEBI:30616"/>
        <dbReference type="ChEBI" id="CHEBI:61977"/>
        <dbReference type="ChEBI" id="CHEBI:456216"/>
        <dbReference type="EC" id="2.7.11.1"/>
    </reaction>
</comment>
<evidence type="ECO:0000256" key="3">
    <source>
        <dbReference type="ARBA" id="ARBA00022679"/>
    </source>
</evidence>
<accession>A0A6P6Y2F5</accession>
<comment type="catalytic activity">
    <reaction evidence="8 14">
        <text>L-seryl-[protein] + ATP = O-phospho-L-seryl-[protein] + ADP + H(+)</text>
        <dbReference type="Rhea" id="RHEA:17989"/>
        <dbReference type="Rhea" id="RHEA-COMP:9863"/>
        <dbReference type="Rhea" id="RHEA-COMP:11604"/>
        <dbReference type="ChEBI" id="CHEBI:15378"/>
        <dbReference type="ChEBI" id="CHEBI:29999"/>
        <dbReference type="ChEBI" id="CHEBI:30616"/>
        <dbReference type="ChEBI" id="CHEBI:83421"/>
        <dbReference type="ChEBI" id="CHEBI:456216"/>
        <dbReference type="EC" id="2.7.11.1"/>
    </reaction>
</comment>
<dbReference type="SUPFAM" id="SSF56112">
    <property type="entry name" value="Protein kinase-like (PK-like)"/>
    <property type="match status" value="1"/>
</dbReference>
<dbReference type="SMART" id="SM00220">
    <property type="entry name" value="S_TKc"/>
    <property type="match status" value="1"/>
</dbReference>
<dbReference type="InterPro" id="IPR000719">
    <property type="entry name" value="Prot_kinase_dom"/>
</dbReference>
<keyword evidence="16" id="KW-1185">Reference proteome</keyword>
<dbReference type="GO" id="GO:0004674">
    <property type="term" value="F:protein serine/threonine kinase activity"/>
    <property type="evidence" value="ECO:0007669"/>
    <property type="project" value="UniProtKB-KW"/>
</dbReference>
<evidence type="ECO:0000256" key="12">
    <source>
        <dbReference type="PROSITE-ProRule" id="PRU10141"/>
    </source>
</evidence>
<dbReference type="GO" id="GO:0000070">
    <property type="term" value="P:mitotic sister chromatid segregation"/>
    <property type="evidence" value="ECO:0007669"/>
    <property type="project" value="UniProtKB-ARBA"/>
</dbReference>
<evidence type="ECO:0000256" key="2">
    <source>
        <dbReference type="ARBA" id="ARBA00022527"/>
    </source>
</evidence>